<dbReference type="KEGG" id="snn:EWH46_04170"/>
<keyword evidence="4" id="KW-1185">Reference proteome</keyword>
<dbReference type="InterPro" id="IPR038225">
    <property type="entry name" value="TagF_sf"/>
</dbReference>
<dbReference type="Pfam" id="PF09867">
    <property type="entry name" value="TagF_N"/>
    <property type="match status" value="1"/>
</dbReference>
<dbReference type="AlphaFoldDB" id="A0A5C1PW99"/>
<evidence type="ECO:0000313" key="1">
    <source>
        <dbReference type="EMBL" id="MET3604080.1"/>
    </source>
</evidence>
<reference evidence="1 4" key="2">
    <citation type="submission" date="2024-06" db="EMBL/GenBank/DDBJ databases">
        <title>Genomic Encyclopedia of Type Strains, Phase IV (KMG-IV): sequencing the most valuable type-strain genomes for metagenomic binning, comparative biology and taxonomic classification.</title>
        <authorList>
            <person name="Goeker M."/>
        </authorList>
    </citation>
    <scope>NUCLEOTIDE SEQUENCE [LARGE SCALE GENOMIC DNA]</scope>
    <source>
        <strain evidence="1 4">D-501</strain>
    </source>
</reference>
<dbReference type="InterPro" id="IPR017748">
    <property type="entry name" value="TagF"/>
</dbReference>
<dbReference type="RefSeq" id="WP_149502798.1">
    <property type="nucleotide sequence ID" value="NZ_CP035708.1"/>
</dbReference>
<dbReference type="EMBL" id="JBEPLS010000006">
    <property type="protein sequence ID" value="MET3604080.1"/>
    <property type="molecule type" value="Genomic_DNA"/>
</dbReference>
<reference evidence="2 3" key="1">
    <citation type="submission" date="2019-02" db="EMBL/GenBank/DDBJ databases">
        <title>Complete Genome Sequence and Methylome Analysis of Sphaerotilus natans subsp. sulfidivorans D-507.</title>
        <authorList>
            <person name="Fomenkov A."/>
            <person name="Gridneva E."/>
            <person name="Smolyakov D."/>
            <person name="Dubinina G."/>
            <person name="Vincze T."/>
            <person name="Grabovich M."/>
            <person name="Roberts R.J."/>
        </authorList>
    </citation>
    <scope>NUCLEOTIDE SEQUENCE [LARGE SCALE GENOMIC DNA]</scope>
    <source>
        <strain evidence="2 3">D-507</strain>
    </source>
</reference>
<gene>
    <name evidence="2" type="primary">tagF</name>
    <name evidence="1" type="ORF">ABIC99_001894</name>
    <name evidence="2" type="ORF">EWH46_04170</name>
</gene>
<dbReference type="Proteomes" id="UP000323522">
    <property type="component" value="Chromosome"/>
</dbReference>
<sequence length="204" mass="21920">MPGAPDCGWFGKLPALGDFGSRRLPPPMLARCDAWLSAGLASSRTRLGERWLGLYLGAPLWHFLWSPGVVDPQWWSGVLMPSVDRVGRYFPLLLAAGWSDGPPDDPAGLQRWLDALAEAGRDCLRPGASVERLEAALQALPPRPAAATAAALPRRLVERAVPAGHGLWWSPDETLRPDVQAPLAAPVAGLPQDADFDALLDGRD</sequence>
<dbReference type="OrthoDB" id="9801841at2"/>
<evidence type="ECO:0000313" key="2">
    <source>
        <dbReference type="EMBL" id="QEN00053.1"/>
    </source>
</evidence>
<name>A0A5C1PW99_9BURK</name>
<protein>
    <submittedName>
        <fullName evidence="1">Type VI secretion system protein ImpM</fullName>
    </submittedName>
    <submittedName>
        <fullName evidence="2">Type VI secretion system-associated protein TagF</fullName>
    </submittedName>
</protein>
<organism evidence="2 3">
    <name type="scientific">Sphaerotilus sulfidivorans</name>
    <dbReference type="NCBI Taxonomy" id="639200"/>
    <lineage>
        <taxon>Bacteria</taxon>
        <taxon>Pseudomonadati</taxon>
        <taxon>Pseudomonadota</taxon>
        <taxon>Betaproteobacteria</taxon>
        <taxon>Burkholderiales</taxon>
        <taxon>Sphaerotilaceae</taxon>
        <taxon>Sphaerotilus</taxon>
    </lineage>
</organism>
<dbReference type="Gene3D" id="3.40.1730.10">
    <property type="entry name" value="pa0076 domain"/>
    <property type="match status" value="1"/>
</dbReference>
<dbReference type="NCBIfam" id="TIGR03373">
    <property type="entry name" value="VI_minor_4"/>
    <property type="match status" value="1"/>
</dbReference>
<dbReference type="EMBL" id="CP035708">
    <property type="protein sequence ID" value="QEN00053.1"/>
    <property type="molecule type" value="Genomic_DNA"/>
</dbReference>
<proteinExistence type="predicted"/>
<evidence type="ECO:0000313" key="4">
    <source>
        <dbReference type="Proteomes" id="UP001549111"/>
    </source>
</evidence>
<evidence type="ECO:0000313" key="3">
    <source>
        <dbReference type="Proteomes" id="UP000323522"/>
    </source>
</evidence>
<accession>A0A5C1PW99</accession>
<dbReference type="Proteomes" id="UP001549111">
    <property type="component" value="Unassembled WGS sequence"/>
</dbReference>